<dbReference type="Proteomes" id="UP000001784">
    <property type="component" value="Chromosome"/>
</dbReference>
<proteinExistence type="predicted"/>
<keyword evidence="1" id="KW-0812">Transmembrane</keyword>
<gene>
    <name evidence="2" type="ordered locus">Sfum_3662</name>
</gene>
<keyword evidence="3" id="KW-1185">Reference proteome</keyword>
<dbReference type="RefSeq" id="WP_011700457.1">
    <property type="nucleotide sequence ID" value="NC_008554.1"/>
</dbReference>
<protein>
    <recommendedName>
        <fullName evidence="4">Type II secretion system protein J</fullName>
    </recommendedName>
</protein>
<dbReference type="HOGENOM" id="CLU_1128614_0_0_7"/>
<dbReference type="STRING" id="335543.Sfum_3662"/>
<organism evidence="2 3">
    <name type="scientific">Syntrophobacter fumaroxidans (strain DSM 10017 / MPOB)</name>
    <dbReference type="NCBI Taxonomy" id="335543"/>
    <lineage>
        <taxon>Bacteria</taxon>
        <taxon>Pseudomonadati</taxon>
        <taxon>Thermodesulfobacteriota</taxon>
        <taxon>Syntrophobacteria</taxon>
        <taxon>Syntrophobacterales</taxon>
        <taxon>Syntrophobacteraceae</taxon>
        <taxon>Syntrophobacter</taxon>
    </lineage>
</organism>
<dbReference type="Pfam" id="PF07963">
    <property type="entry name" value="N_methyl"/>
    <property type="match status" value="1"/>
</dbReference>
<evidence type="ECO:0000256" key="1">
    <source>
        <dbReference type="SAM" id="Phobius"/>
    </source>
</evidence>
<name>A0LPI0_SYNFM</name>
<dbReference type="OrthoDB" id="5508722at2"/>
<keyword evidence="1" id="KW-1133">Transmembrane helix</keyword>
<feature type="transmembrane region" description="Helical" evidence="1">
    <location>
        <begin position="28"/>
        <end position="50"/>
    </location>
</feature>
<keyword evidence="1" id="KW-0472">Membrane</keyword>
<dbReference type="KEGG" id="sfu:Sfum_3662"/>
<dbReference type="EMBL" id="CP000478">
    <property type="protein sequence ID" value="ABK19332.1"/>
    <property type="molecule type" value="Genomic_DNA"/>
</dbReference>
<evidence type="ECO:0000313" key="2">
    <source>
        <dbReference type="EMBL" id="ABK19332.1"/>
    </source>
</evidence>
<dbReference type="InterPro" id="IPR012902">
    <property type="entry name" value="N_methyl_site"/>
</dbReference>
<sequence length="246" mass="27132">MSPAFTRRTTVKPSRVLPSRSGFTLLELVLATLISSLVIGMLSVALTFSMRAWEREQNRKPSDMPAMLDLMKMQLAQFDPTYIRIDGESRPLFQGNAHSLTLATAHSVKAISGGAPVVARYLFDEREKKLFYAEMPLDTHHTDAIKAFIEIGPSTSEESWPRFFSVEVSALTFTFGGQEKGSFSESWGEEESPMPSFVLVKWVLPGDAEADARSIIPNFIFPLKTDRKNAAGVARPTLPGAGSDSE</sequence>
<dbReference type="InParanoid" id="A0LPI0"/>
<reference evidence="2 3" key="1">
    <citation type="submission" date="2006-10" db="EMBL/GenBank/DDBJ databases">
        <title>Complete sequence of Syntrophobacter fumaroxidans MPOB.</title>
        <authorList>
            <consortium name="US DOE Joint Genome Institute"/>
            <person name="Copeland A."/>
            <person name="Lucas S."/>
            <person name="Lapidus A."/>
            <person name="Barry K."/>
            <person name="Detter J.C."/>
            <person name="Glavina del Rio T."/>
            <person name="Hammon N."/>
            <person name="Israni S."/>
            <person name="Pitluck S."/>
            <person name="Goltsman E.G."/>
            <person name="Martinez M."/>
            <person name="Schmutz J."/>
            <person name="Larimer F."/>
            <person name="Land M."/>
            <person name="Hauser L."/>
            <person name="Kyrpides N."/>
            <person name="Kim E."/>
            <person name="Boone D.R."/>
            <person name="Brockman F."/>
            <person name="Culley D."/>
            <person name="Ferry J."/>
            <person name="Gunsalus R."/>
            <person name="McInerney M.J."/>
            <person name="Morrison M."/>
            <person name="Plugge C."/>
            <person name="Rohlin L."/>
            <person name="Scholten J."/>
            <person name="Sieber J."/>
            <person name="Stams A.J.M."/>
            <person name="Worm P."/>
            <person name="Henstra A.M."/>
            <person name="Richardson P."/>
        </authorList>
    </citation>
    <scope>NUCLEOTIDE SEQUENCE [LARGE SCALE GENOMIC DNA]</scope>
    <source>
        <strain evidence="3">DSM 10017 / MPOB</strain>
    </source>
</reference>
<evidence type="ECO:0000313" key="3">
    <source>
        <dbReference type="Proteomes" id="UP000001784"/>
    </source>
</evidence>
<evidence type="ECO:0008006" key="4">
    <source>
        <dbReference type="Google" id="ProtNLM"/>
    </source>
</evidence>
<accession>A0LPI0</accession>
<dbReference type="AlphaFoldDB" id="A0LPI0"/>